<reference evidence="4" key="1">
    <citation type="journal article" date="2022" name="bioRxiv">
        <title>Sequencing and chromosome-scale assembly of the giantPleurodeles waltlgenome.</title>
        <authorList>
            <person name="Brown T."/>
            <person name="Elewa A."/>
            <person name="Iarovenko S."/>
            <person name="Subramanian E."/>
            <person name="Araus A.J."/>
            <person name="Petzold A."/>
            <person name="Susuki M."/>
            <person name="Suzuki K.-i.T."/>
            <person name="Hayashi T."/>
            <person name="Toyoda A."/>
            <person name="Oliveira C."/>
            <person name="Osipova E."/>
            <person name="Leigh N.D."/>
            <person name="Simon A."/>
            <person name="Yun M.H."/>
        </authorList>
    </citation>
    <scope>NUCLEOTIDE SEQUENCE</scope>
    <source>
        <strain evidence="4">20211129_DDA</strain>
        <tissue evidence="4">Liver</tissue>
    </source>
</reference>
<dbReference type="GO" id="GO:0005815">
    <property type="term" value="C:microtubule organizing center"/>
    <property type="evidence" value="ECO:0007669"/>
    <property type="project" value="TreeGrafter"/>
</dbReference>
<dbReference type="SMART" id="SM00537">
    <property type="entry name" value="DCX"/>
    <property type="match status" value="1"/>
</dbReference>
<dbReference type="InterPro" id="IPR003533">
    <property type="entry name" value="Doublecortin_dom"/>
</dbReference>
<dbReference type="PROSITE" id="PS50309">
    <property type="entry name" value="DC"/>
    <property type="match status" value="1"/>
</dbReference>
<protein>
    <recommendedName>
        <fullName evidence="3">Doublecortin domain-containing protein</fullName>
    </recommendedName>
</protein>
<dbReference type="AlphaFoldDB" id="A0AAV7REN4"/>
<dbReference type="PANTHER" id="PTHR23004:SF9">
    <property type="entry name" value="DOUBLECORTIN DOMAIN-CONTAINING PROTEIN 2C"/>
    <property type="match status" value="1"/>
</dbReference>
<proteinExistence type="predicted"/>
<comment type="caution">
    <text evidence="4">The sequence shown here is derived from an EMBL/GenBank/DDBJ whole genome shotgun (WGS) entry which is preliminary data.</text>
</comment>
<evidence type="ECO:0000256" key="2">
    <source>
        <dbReference type="SAM" id="MobiDB-lite"/>
    </source>
</evidence>
<keyword evidence="5" id="KW-1185">Reference proteome</keyword>
<dbReference type="SUPFAM" id="SSF89837">
    <property type="entry name" value="Doublecortin (DC)"/>
    <property type="match status" value="1"/>
</dbReference>
<dbReference type="Pfam" id="PF03607">
    <property type="entry name" value="DCX"/>
    <property type="match status" value="1"/>
</dbReference>
<evidence type="ECO:0000313" key="4">
    <source>
        <dbReference type="EMBL" id="KAJ1150062.1"/>
    </source>
</evidence>
<evidence type="ECO:0000259" key="3">
    <source>
        <dbReference type="PROSITE" id="PS50309"/>
    </source>
</evidence>
<sequence>MCCIASSYFHITPRKSQVKNEEVIKPVVHSGIVVSSKWANYVRDSCTINVFKNGDLLVPPLRMLISKHTLKDWDRVLATIAEKVNPSIGSVQRLYTIDGHRVCPGEIENNQYYVAVGKEKFKRLPYSQWLPKGLRVEAQRTVSNTQEDRNRNEQLVKFSSRPDEDGQHDQYFKQIYNSPYFTSKVEKYAFHVNSKDLKRSTELPPTMPKPERGIFRAYSGREEFRGAAEVPEDKRMKVELPLDQLPADMIYEEEIPVNSYEETRGAPRHKEITVHASQASHNLLYYRDESGTDEDLEKMTYSNDESPSLPRTFIELISPGQISNGTSHLL</sequence>
<dbReference type="InterPro" id="IPR036572">
    <property type="entry name" value="Doublecortin_dom_sf"/>
</dbReference>
<keyword evidence="1" id="KW-0677">Repeat</keyword>
<dbReference type="GO" id="GO:0005874">
    <property type="term" value="C:microtubule"/>
    <property type="evidence" value="ECO:0007669"/>
    <property type="project" value="TreeGrafter"/>
</dbReference>
<gene>
    <name evidence="4" type="ORF">NDU88_002860</name>
</gene>
<feature type="compositionally biased region" description="Basic and acidic residues" evidence="2">
    <location>
        <begin position="146"/>
        <end position="167"/>
    </location>
</feature>
<evidence type="ECO:0000313" key="5">
    <source>
        <dbReference type="Proteomes" id="UP001066276"/>
    </source>
</evidence>
<dbReference type="PANTHER" id="PTHR23004">
    <property type="entry name" value="DOUBLECORTIN DOMAIN CONTAINING 2"/>
    <property type="match status" value="1"/>
</dbReference>
<accession>A0AAV7REN4</accession>
<dbReference type="EMBL" id="JANPWB010000009">
    <property type="protein sequence ID" value="KAJ1150062.1"/>
    <property type="molecule type" value="Genomic_DNA"/>
</dbReference>
<dbReference type="FunFam" id="3.10.20.230:FF:000004">
    <property type="entry name" value="Doublecortin domain containing 2"/>
    <property type="match status" value="1"/>
</dbReference>
<organism evidence="4 5">
    <name type="scientific">Pleurodeles waltl</name>
    <name type="common">Iberian ribbed newt</name>
    <dbReference type="NCBI Taxonomy" id="8319"/>
    <lineage>
        <taxon>Eukaryota</taxon>
        <taxon>Metazoa</taxon>
        <taxon>Chordata</taxon>
        <taxon>Craniata</taxon>
        <taxon>Vertebrata</taxon>
        <taxon>Euteleostomi</taxon>
        <taxon>Amphibia</taxon>
        <taxon>Batrachia</taxon>
        <taxon>Caudata</taxon>
        <taxon>Salamandroidea</taxon>
        <taxon>Salamandridae</taxon>
        <taxon>Pleurodelinae</taxon>
        <taxon>Pleurodeles</taxon>
    </lineage>
</organism>
<name>A0AAV7REN4_PLEWA</name>
<dbReference type="Gene3D" id="3.10.20.230">
    <property type="entry name" value="Doublecortin domain"/>
    <property type="match status" value="1"/>
</dbReference>
<evidence type="ECO:0000256" key="1">
    <source>
        <dbReference type="ARBA" id="ARBA00022737"/>
    </source>
</evidence>
<dbReference type="Proteomes" id="UP001066276">
    <property type="component" value="Chromosome 5"/>
</dbReference>
<dbReference type="GO" id="GO:0035556">
    <property type="term" value="P:intracellular signal transduction"/>
    <property type="evidence" value="ECO:0007669"/>
    <property type="project" value="InterPro"/>
</dbReference>
<feature type="region of interest" description="Disordered" evidence="2">
    <location>
        <begin position="142"/>
        <end position="167"/>
    </location>
</feature>
<feature type="domain" description="Doublecortin" evidence="3">
    <location>
        <begin position="46"/>
        <end position="127"/>
    </location>
</feature>